<dbReference type="EMBL" id="JBHUME010000002">
    <property type="protein sequence ID" value="MFD2611186.1"/>
    <property type="molecule type" value="Genomic_DNA"/>
</dbReference>
<gene>
    <name evidence="7" type="ORF">ACFSUF_01955</name>
</gene>
<evidence type="ECO:0000256" key="1">
    <source>
        <dbReference type="ARBA" id="ARBA00009865"/>
    </source>
</evidence>
<dbReference type="PANTHER" id="PTHR43772">
    <property type="entry name" value="ENDO-1,4-BETA-XYLANASE"/>
    <property type="match status" value="1"/>
</dbReference>
<protein>
    <submittedName>
        <fullName evidence="7">Glycoside hydrolase family 43 protein</fullName>
    </submittedName>
</protein>
<accession>A0ABW5P7A0</accession>
<dbReference type="PANTHER" id="PTHR43772:SF2">
    <property type="entry name" value="PUTATIVE (AFU_ORTHOLOGUE AFUA_2G04480)-RELATED"/>
    <property type="match status" value="1"/>
</dbReference>
<evidence type="ECO:0000256" key="6">
    <source>
        <dbReference type="RuleBase" id="RU361187"/>
    </source>
</evidence>
<keyword evidence="3 6" id="KW-0378">Hydrolase</keyword>
<evidence type="ECO:0000256" key="4">
    <source>
        <dbReference type="ARBA" id="ARBA00023277"/>
    </source>
</evidence>
<dbReference type="Pfam" id="PF04616">
    <property type="entry name" value="Glyco_hydro_43"/>
    <property type="match status" value="1"/>
</dbReference>
<keyword evidence="8" id="KW-1185">Reference proteome</keyword>
<evidence type="ECO:0000256" key="3">
    <source>
        <dbReference type="ARBA" id="ARBA00022801"/>
    </source>
</evidence>
<comment type="similarity">
    <text evidence="1 6">Belongs to the glycosyl hydrolase 43 family.</text>
</comment>
<dbReference type="RefSeq" id="WP_377599574.1">
    <property type="nucleotide sequence ID" value="NZ_JBHUME010000002.1"/>
</dbReference>
<dbReference type="CDD" id="cd18827">
    <property type="entry name" value="GH43_XlnD-like"/>
    <property type="match status" value="1"/>
</dbReference>
<proteinExistence type="inferred from homology"/>
<dbReference type="SUPFAM" id="SSF75005">
    <property type="entry name" value="Arabinanase/levansucrase/invertase"/>
    <property type="match status" value="1"/>
</dbReference>
<evidence type="ECO:0000256" key="5">
    <source>
        <dbReference type="ARBA" id="ARBA00023295"/>
    </source>
</evidence>
<reference evidence="8" key="1">
    <citation type="journal article" date="2019" name="Int. J. Syst. Evol. Microbiol.">
        <title>The Global Catalogue of Microorganisms (GCM) 10K type strain sequencing project: providing services to taxonomists for standard genome sequencing and annotation.</title>
        <authorList>
            <consortium name="The Broad Institute Genomics Platform"/>
            <consortium name="The Broad Institute Genome Sequencing Center for Infectious Disease"/>
            <person name="Wu L."/>
            <person name="Ma J."/>
        </authorList>
    </citation>
    <scope>NUCLEOTIDE SEQUENCE [LARGE SCALE GENOMIC DNA]</scope>
    <source>
        <strain evidence="8">KCTC 3950</strain>
    </source>
</reference>
<evidence type="ECO:0000313" key="8">
    <source>
        <dbReference type="Proteomes" id="UP001597541"/>
    </source>
</evidence>
<name>A0ABW5P7A0_9BACL</name>
<keyword evidence="2" id="KW-0624">Polysaccharide degradation</keyword>
<dbReference type="InterPro" id="IPR023296">
    <property type="entry name" value="Glyco_hydro_beta-prop_sf"/>
</dbReference>
<dbReference type="InterPro" id="IPR006710">
    <property type="entry name" value="Glyco_hydro_43"/>
</dbReference>
<dbReference type="Gene3D" id="2.115.10.20">
    <property type="entry name" value="Glycosyl hydrolase domain, family 43"/>
    <property type="match status" value="1"/>
</dbReference>
<dbReference type="Proteomes" id="UP001597541">
    <property type="component" value="Unassembled WGS sequence"/>
</dbReference>
<evidence type="ECO:0000313" key="7">
    <source>
        <dbReference type="EMBL" id="MFD2611186.1"/>
    </source>
</evidence>
<sequence length="302" mass="34383">MNRKTSGNPIAEGYYADPESRFFEGKYWIYPTWSAPYEEQRHLDAFSSTNLADWDKTERILDGDVISWFTHALWAPSPIDANGKYYLYFSANDIQNDNELGGIGVAVADRPEGPFRDALGKPLIDRFHNGAQPIDPHVFRDDDGTYYLYYGGWRHCNLVKLGADMTSIVPFEDGSVYKEVTPDGYVEGPCMLKRNGVYYFMWAEGDWGGPGYSVGYSMSDTPFGPFKRLSVILKQDENIATSAGHHSFLQVPGKDEWYITYHRRPLGETNIHHRVLCIDRMHFNPDGTIRPVAMTHSGVERI</sequence>
<keyword evidence="5 6" id="KW-0326">Glycosidase</keyword>
<organism evidence="7 8">
    <name type="scientific">Paenibacillus gansuensis</name>
    <dbReference type="NCBI Taxonomy" id="306542"/>
    <lineage>
        <taxon>Bacteria</taxon>
        <taxon>Bacillati</taxon>
        <taxon>Bacillota</taxon>
        <taxon>Bacilli</taxon>
        <taxon>Bacillales</taxon>
        <taxon>Paenibacillaceae</taxon>
        <taxon>Paenibacillus</taxon>
    </lineage>
</organism>
<keyword evidence="4" id="KW-0119">Carbohydrate metabolism</keyword>
<dbReference type="InterPro" id="IPR052176">
    <property type="entry name" value="Glycosyl_Hydrlase_43_Enz"/>
</dbReference>
<comment type="caution">
    <text evidence="7">The sequence shown here is derived from an EMBL/GenBank/DDBJ whole genome shotgun (WGS) entry which is preliminary data.</text>
</comment>
<evidence type="ECO:0000256" key="2">
    <source>
        <dbReference type="ARBA" id="ARBA00022651"/>
    </source>
</evidence>
<dbReference type="GO" id="GO:0016787">
    <property type="term" value="F:hydrolase activity"/>
    <property type="evidence" value="ECO:0007669"/>
    <property type="project" value="UniProtKB-KW"/>
</dbReference>
<keyword evidence="2" id="KW-0858">Xylan degradation</keyword>